<dbReference type="RefSeq" id="WP_273940229.1">
    <property type="nucleotide sequence ID" value="NZ_CP097263.1"/>
</dbReference>
<proteinExistence type="predicted"/>
<dbReference type="EMBL" id="JBHLUD010000006">
    <property type="protein sequence ID" value="MFC0543679.1"/>
    <property type="molecule type" value="Genomic_DNA"/>
</dbReference>
<evidence type="ECO:0000313" key="2">
    <source>
        <dbReference type="Proteomes" id="UP001589810"/>
    </source>
</evidence>
<organism evidence="1 2">
    <name type="scientific">Kutzneria chonburiensis</name>
    <dbReference type="NCBI Taxonomy" id="1483604"/>
    <lineage>
        <taxon>Bacteria</taxon>
        <taxon>Bacillati</taxon>
        <taxon>Actinomycetota</taxon>
        <taxon>Actinomycetes</taxon>
        <taxon>Pseudonocardiales</taxon>
        <taxon>Pseudonocardiaceae</taxon>
        <taxon>Kutzneria</taxon>
    </lineage>
</organism>
<keyword evidence="2" id="KW-1185">Reference proteome</keyword>
<comment type="caution">
    <text evidence="1">The sequence shown here is derived from an EMBL/GenBank/DDBJ whole genome shotgun (WGS) entry which is preliminary data.</text>
</comment>
<sequence length="92" mass="9657">MTTMDPLLPVLAGLVVDAVWFLDSCGDDEVNPDSAVTIAEGVAGTLHALPADQLARFLDALADLAAAEPNPARRTYLESFPFSCGLVEDQPG</sequence>
<accession>A0ABV6MTQ6</accession>
<evidence type="ECO:0000313" key="1">
    <source>
        <dbReference type="EMBL" id="MFC0543679.1"/>
    </source>
</evidence>
<reference evidence="1 2" key="1">
    <citation type="submission" date="2024-09" db="EMBL/GenBank/DDBJ databases">
        <authorList>
            <person name="Sun Q."/>
            <person name="Mori K."/>
        </authorList>
    </citation>
    <scope>NUCLEOTIDE SEQUENCE [LARGE SCALE GENOMIC DNA]</scope>
    <source>
        <strain evidence="1 2">TBRC 1432</strain>
    </source>
</reference>
<name>A0ABV6MTQ6_9PSEU</name>
<dbReference type="Proteomes" id="UP001589810">
    <property type="component" value="Unassembled WGS sequence"/>
</dbReference>
<gene>
    <name evidence="1" type="ORF">ACFFH7_19405</name>
</gene>
<protein>
    <submittedName>
        <fullName evidence="1">Uncharacterized protein</fullName>
    </submittedName>
</protein>